<dbReference type="EMBL" id="JRPH02000015">
    <property type="protein sequence ID" value="TLE04414.1"/>
    <property type="molecule type" value="Genomic_DNA"/>
</dbReference>
<dbReference type="InterPro" id="IPR029063">
    <property type="entry name" value="SAM-dependent_MTases_sf"/>
</dbReference>
<dbReference type="Gene3D" id="3.40.50.150">
    <property type="entry name" value="Vaccinia Virus protein VP39"/>
    <property type="match status" value="2"/>
</dbReference>
<dbReference type="GeneID" id="60657733"/>
<dbReference type="SUPFAM" id="SSF53335">
    <property type="entry name" value="S-adenosyl-L-methionine-dependent methyltransferases"/>
    <property type="match status" value="1"/>
</dbReference>
<name>A0A6D2CAJ5_9HELI</name>
<evidence type="ECO:0000313" key="2">
    <source>
        <dbReference type="Proteomes" id="UP000029870"/>
    </source>
</evidence>
<dbReference type="GO" id="GO:0032259">
    <property type="term" value="P:methylation"/>
    <property type="evidence" value="ECO:0007669"/>
    <property type="project" value="InterPro"/>
</dbReference>
<dbReference type="GO" id="GO:0003676">
    <property type="term" value="F:nucleic acid binding"/>
    <property type="evidence" value="ECO:0007669"/>
    <property type="project" value="InterPro"/>
</dbReference>
<protein>
    <recommendedName>
        <fullName evidence="3">Methyltransferase small domain-containing protein</fullName>
    </recommendedName>
</protein>
<reference evidence="1 2" key="1">
    <citation type="journal article" date="2014" name="Genome Announc.">
        <title>Draft genome sequences of eight enterohepatic helicobacter species isolated from both laboratory and wild rodents.</title>
        <authorList>
            <person name="Sheh A."/>
            <person name="Shen Z."/>
            <person name="Fox J.G."/>
        </authorList>
    </citation>
    <scope>NUCLEOTIDE SEQUENCE [LARGE SCALE GENOMIC DNA]</scope>
    <source>
        <strain evidence="1 2">Missouri</strain>
    </source>
</reference>
<proteinExistence type="predicted"/>
<dbReference type="PROSITE" id="PS00092">
    <property type="entry name" value="N6_MTASE"/>
    <property type="match status" value="1"/>
</dbReference>
<sequence>MRDNQVAMKRRLKIYQIAEGYCYNSDSLFLWDFILPHIKSRAKVLELGSGSGIIGLLCARSKVITLYQIEKQREYAFMNAKNAQINHIDSIVIHADCNMLIHSKELLKELQDNMLIHSKELLKELQDNMLCNNKKLESMLVETQFKEVLSLDSLSLETPLLCSKIKDSKACHVERNKTSNMESKRDFSTITQNKNNLNPTQSQVSHHNEDTKHLAPQYADITSLPYFDLIISNPPFYHTQTLQSNNPFKAQATQSHFLPLSTMLKLAKRVLKPHAKFIFCYAPAMLPEILESLRAYGFGVEFLRFVYPRIEKDSSLVLICAKFNSKAQTRILPPLITHKGLAQQDNTDEVLSIYKAAHTQSIKVAYDGIVWENLLRYI</sequence>
<dbReference type="InterPro" id="IPR050210">
    <property type="entry name" value="tRNA_Adenine-N(6)_MTase"/>
</dbReference>
<dbReference type="InterPro" id="IPR002052">
    <property type="entry name" value="DNA_methylase_N6_adenine_CS"/>
</dbReference>
<dbReference type="GO" id="GO:0008168">
    <property type="term" value="F:methyltransferase activity"/>
    <property type="evidence" value="ECO:0007669"/>
    <property type="project" value="InterPro"/>
</dbReference>
<accession>A0A6D2CAJ5</accession>
<organism evidence="1 2">
    <name type="scientific">Helicobacter bilis</name>
    <dbReference type="NCBI Taxonomy" id="37372"/>
    <lineage>
        <taxon>Bacteria</taxon>
        <taxon>Pseudomonadati</taxon>
        <taxon>Campylobacterota</taxon>
        <taxon>Epsilonproteobacteria</taxon>
        <taxon>Campylobacterales</taxon>
        <taxon>Helicobacteraceae</taxon>
        <taxon>Helicobacter</taxon>
    </lineage>
</organism>
<evidence type="ECO:0000313" key="1">
    <source>
        <dbReference type="EMBL" id="TLE04414.1"/>
    </source>
</evidence>
<dbReference type="PANTHER" id="PTHR47739">
    <property type="entry name" value="TRNA1(VAL) (ADENINE(37)-N6)-METHYLTRANSFERASE"/>
    <property type="match status" value="1"/>
</dbReference>
<dbReference type="AlphaFoldDB" id="A0A6D2CAJ5"/>
<dbReference type="RefSeq" id="WP_004088590.1">
    <property type="nucleotide sequence ID" value="NZ_JAERIZ010000013.1"/>
</dbReference>
<dbReference type="PANTHER" id="PTHR47739:SF1">
    <property type="entry name" value="TRNA1(VAL) (ADENINE(37)-N6)-METHYLTRANSFERASE"/>
    <property type="match status" value="1"/>
</dbReference>
<evidence type="ECO:0008006" key="3">
    <source>
        <dbReference type="Google" id="ProtNLM"/>
    </source>
</evidence>
<comment type="caution">
    <text evidence="1">The sequence shown here is derived from an EMBL/GenBank/DDBJ whole genome shotgun (WGS) entry which is preliminary data.</text>
</comment>
<dbReference type="Proteomes" id="UP000029870">
    <property type="component" value="Unassembled WGS sequence"/>
</dbReference>
<gene>
    <name evidence="1" type="ORF">LS77_006060</name>
</gene>